<sequence>MRRYHAIRFLLIACWIISSVSVGRAAGSSSVYTQKPDDPEAFYFTPENYAFKADGKSDVTEAIQEAINQVKREKNFGILFLPEGNYRISRDILFVTTARSVYGIKIR</sequence>
<evidence type="ECO:0000313" key="4">
    <source>
        <dbReference type="Proteomes" id="UP000003416"/>
    </source>
</evidence>
<dbReference type="Pfam" id="PF12708">
    <property type="entry name" value="Pect-lyase_RHGA_epim"/>
    <property type="match status" value="1"/>
</dbReference>
<dbReference type="InterPro" id="IPR024535">
    <property type="entry name" value="RHGA/B-epi-like_pectate_lyase"/>
</dbReference>
<evidence type="ECO:0000259" key="2">
    <source>
        <dbReference type="Pfam" id="PF12708"/>
    </source>
</evidence>
<feature type="domain" description="Rhamnogalacturonase A/B/Epimerase-like pectate lyase" evidence="2">
    <location>
        <begin position="49"/>
        <end position="92"/>
    </location>
</feature>
<dbReference type="SUPFAM" id="SSF51126">
    <property type="entry name" value="Pectin lyase-like"/>
    <property type="match status" value="1"/>
</dbReference>
<dbReference type="eggNOG" id="COG5434">
    <property type="taxonomic scope" value="Bacteria"/>
</dbReference>
<dbReference type="HOGENOM" id="CLU_2204726_0_0_10"/>
<dbReference type="Proteomes" id="UP000003416">
    <property type="component" value="Unassembled WGS sequence"/>
</dbReference>
<dbReference type="RefSeq" id="WP_009124930.1">
    <property type="nucleotide sequence ID" value="NZ_GL882625.1"/>
</dbReference>
<reference evidence="3 4" key="1">
    <citation type="submission" date="2011-02" db="EMBL/GenBank/DDBJ databases">
        <authorList>
            <person name="Weinstock G."/>
            <person name="Sodergren E."/>
            <person name="Clifton S."/>
            <person name="Fulton L."/>
            <person name="Fulton B."/>
            <person name="Courtney L."/>
            <person name="Fronick C."/>
            <person name="Harrison M."/>
            <person name="Strong C."/>
            <person name="Farmer C."/>
            <person name="Delahaunty K."/>
            <person name="Markovic C."/>
            <person name="Hall O."/>
            <person name="Minx P."/>
            <person name="Tomlinson C."/>
            <person name="Mitreva M."/>
            <person name="Hou S."/>
            <person name="Chen J."/>
            <person name="Wollam A."/>
            <person name="Pepin K.H."/>
            <person name="Johnson M."/>
            <person name="Bhonagiri V."/>
            <person name="Zhang X."/>
            <person name="Suruliraj S."/>
            <person name="Warren W."/>
            <person name="Chinwalla A."/>
            <person name="Mardis E.R."/>
            <person name="Wilson R.K."/>
        </authorList>
    </citation>
    <scope>NUCLEOTIDE SEQUENCE [LARGE SCALE GENOMIC DNA]</scope>
    <source>
        <strain evidence="3 4">YIT 12057</strain>
    </source>
</reference>
<evidence type="ECO:0000256" key="1">
    <source>
        <dbReference type="SAM" id="SignalP"/>
    </source>
</evidence>
<dbReference type="InterPro" id="IPR012334">
    <property type="entry name" value="Pectin_lyas_fold"/>
</dbReference>
<dbReference type="Gene3D" id="2.160.20.10">
    <property type="entry name" value="Single-stranded right-handed beta-helix, Pectin lyase-like"/>
    <property type="match status" value="1"/>
</dbReference>
<comment type="caution">
    <text evidence="3">The sequence shown here is derived from an EMBL/GenBank/DDBJ whole genome shotgun (WGS) entry which is preliminary data.</text>
</comment>
<proteinExistence type="predicted"/>
<keyword evidence="1" id="KW-0732">Signal</keyword>
<feature type="signal peptide" evidence="1">
    <location>
        <begin position="1"/>
        <end position="25"/>
    </location>
</feature>
<name>F3PSA7_9BACE</name>
<gene>
    <name evidence="3" type="ORF">HMPREF9446_01641</name>
</gene>
<dbReference type="AlphaFoldDB" id="F3PSA7"/>
<evidence type="ECO:0000313" key="3">
    <source>
        <dbReference type="EMBL" id="EGF57561.1"/>
    </source>
</evidence>
<keyword evidence="4" id="KW-1185">Reference proteome</keyword>
<dbReference type="STRING" id="763034.HMPREF9446_01641"/>
<dbReference type="EMBL" id="AFBN01000028">
    <property type="protein sequence ID" value="EGF57561.1"/>
    <property type="molecule type" value="Genomic_DNA"/>
</dbReference>
<feature type="chain" id="PRO_5003301765" description="Rhamnogalacturonase A/B/Epimerase-like pectate lyase domain-containing protein" evidence="1">
    <location>
        <begin position="26"/>
        <end position="107"/>
    </location>
</feature>
<organism evidence="3 4">
    <name type="scientific">Bacteroides fluxus YIT 12057</name>
    <dbReference type="NCBI Taxonomy" id="763034"/>
    <lineage>
        <taxon>Bacteria</taxon>
        <taxon>Pseudomonadati</taxon>
        <taxon>Bacteroidota</taxon>
        <taxon>Bacteroidia</taxon>
        <taxon>Bacteroidales</taxon>
        <taxon>Bacteroidaceae</taxon>
        <taxon>Bacteroides</taxon>
    </lineage>
</organism>
<dbReference type="GeneID" id="86049277"/>
<accession>F3PSA7</accession>
<protein>
    <recommendedName>
        <fullName evidence="2">Rhamnogalacturonase A/B/Epimerase-like pectate lyase domain-containing protein</fullName>
    </recommendedName>
</protein>
<dbReference type="InterPro" id="IPR011050">
    <property type="entry name" value="Pectin_lyase_fold/virulence"/>
</dbReference>